<dbReference type="AlphaFoldDB" id="B8A1I6"/>
<sequence length="192" mass="21450">MPLLHHGGPSMACIDRCRIPTTRPENHLSLKEDKEMELTVFGPIPLNRESSFFTSSTDSSRRYSRQILPLRSLTSLSMDRILAAFVAARPPHRMASSNLFPSSSTTWSQEGKAALSEAKARREMASVVFWERSVVTRPSSTVGDEGRGSRLGERPPRRRTRKAANSSGNPWNARRASRTTRHCAEQGEAWEG</sequence>
<protein>
    <submittedName>
        <fullName evidence="2">Uncharacterized protein</fullName>
    </submittedName>
</protein>
<accession>B8A1I6</accession>
<evidence type="ECO:0000313" key="2">
    <source>
        <dbReference type="EMBL" id="ACL54035.1"/>
    </source>
</evidence>
<feature type="compositionally biased region" description="Basic and acidic residues" evidence="1">
    <location>
        <begin position="144"/>
        <end position="155"/>
    </location>
</feature>
<evidence type="ECO:0000256" key="1">
    <source>
        <dbReference type="SAM" id="MobiDB-lite"/>
    </source>
</evidence>
<proteinExistence type="evidence at transcript level"/>
<reference evidence="2" key="2">
    <citation type="submission" date="2012-06" db="EMBL/GenBank/DDBJ databases">
        <authorList>
            <person name="Yu Y."/>
            <person name="Currie J."/>
            <person name="Lomeli R."/>
            <person name="Angelova A."/>
            <person name="Collura K."/>
            <person name="Wissotski M."/>
            <person name="Campos D."/>
            <person name="Kudrna D."/>
            <person name="Golser W."/>
            <person name="Ashely E."/>
            <person name="Descour A."/>
            <person name="Fernandes J."/>
            <person name="Soderlund C."/>
            <person name="Walbot V."/>
        </authorList>
    </citation>
    <scope>NUCLEOTIDE SEQUENCE</scope>
    <source>
        <strain evidence="2">B73</strain>
    </source>
</reference>
<dbReference type="EMBL" id="BT055428">
    <property type="protein sequence ID" value="ACL54035.1"/>
    <property type="molecule type" value="mRNA"/>
</dbReference>
<name>B8A1I6_MAIZE</name>
<reference evidence="2" key="1">
    <citation type="journal article" date="2009" name="PLoS Genet.">
        <title>Sequencing, mapping, and analysis of 27,455 maize full-length cDNAs.</title>
        <authorList>
            <person name="Soderlund C."/>
            <person name="Descour A."/>
            <person name="Kudrna D."/>
            <person name="Bomhoff M."/>
            <person name="Boyd L."/>
            <person name="Currie J."/>
            <person name="Angelova A."/>
            <person name="Collura K."/>
            <person name="Wissotski M."/>
            <person name="Ashley E."/>
            <person name="Morrow D."/>
            <person name="Fernandes J."/>
            <person name="Walbot V."/>
            <person name="Yu Y."/>
        </authorList>
    </citation>
    <scope>NUCLEOTIDE SEQUENCE</scope>
    <source>
        <strain evidence="2">B73</strain>
    </source>
</reference>
<feature type="region of interest" description="Disordered" evidence="1">
    <location>
        <begin position="138"/>
        <end position="192"/>
    </location>
</feature>
<organism evidence="2">
    <name type="scientific">Zea mays</name>
    <name type="common">Maize</name>
    <dbReference type="NCBI Taxonomy" id="4577"/>
    <lineage>
        <taxon>Eukaryota</taxon>
        <taxon>Viridiplantae</taxon>
        <taxon>Streptophyta</taxon>
        <taxon>Embryophyta</taxon>
        <taxon>Tracheophyta</taxon>
        <taxon>Spermatophyta</taxon>
        <taxon>Magnoliopsida</taxon>
        <taxon>Liliopsida</taxon>
        <taxon>Poales</taxon>
        <taxon>Poaceae</taxon>
        <taxon>PACMAD clade</taxon>
        <taxon>Panicoideae</taxon>
        <taxon>Andropogonodae</taxon>
        <taxon>Andropogoneae</taxon>
        <taxon>Tripsacinae</taxon>
        <taxon>Zea</taxon>
    </lineage>
</organism>